<evidence type="ECO:0000313" key="2">
    <source>
        <dbReference type="EMBL" id="TXK01760.1"/>
    </source>
</evidence>
<dbReference type="OrthoDB" id="9796281at2"/>
<evidence type="ECO:0000313" key="3">
    <source>
        <dbReference type="Proteomes" id="UP000284189"/>
    </source>
</evidence>
<evidence type="ECO:0000313" key="4">
    <source>
        <dbReference type="Proteomes" id="UP000321528"/>
    </source>
</evidence>
<keyword evidence="2" id="KW-0808">Transferase</keyword>
<gene>
    <name evidence="1" type="ORF">D2U88_11170</name>
    <name evidence="2" type="ORF">FQ019_11075</name>
</gene>
<dbReference type="Proteomes" id="UP000284189">
    <property type="component" value="Unassembled WGS sequence"/>
</dbReference>
<dbReference type="InterPro" id="IPR014942">
    <property type="entry name" value="AbiEii"/>
</dbReference>
<dbReference type="Proteomes" id="UP000321528">
    <property type="component" value="Unassembled WGS sequence"/>
</dbReference>
<dbReference type="EMBL" id="VNWL01000024">
    <property type="protein sequence ID" value="TXK01760.1"/>
    <property type="molecule type" value="Genomic_DNA"/>
</dbReference>
<dbReference type="EMBL" id="QXFJ01000025">
    <property type="protein sequence ID" value="RIV70163.1"/>
    <property type="molecule type" value="Genomic_DNA"/>
</dbReference>
<keyword evidence="4" id="KW-1185">Reference proteome</keyword>
<dbReference type="Pfam" id="PF08843">
    <property type="entry name" value="AbiEii"/>
    <property type="match status" value="1"/>
</dbReference>
<dbReference type="RefSeq" id="WP_119640675.1">
    <property type="nucleotide sequence ID" value="NZ_QXFJ01000025.1"/>
</dbReference>
<reference evidence="1 3" key="1">
    <citation type="submission" date="2018-08" db="EMBL/GenBank/DDBJ databases">
        <title>Proposal of Muricauda 72 sp.nov. and Muricauda NH166 sp.nov., isolated from seawater.</title>
        <authorList>
            <person name="Cheng H."/>
            <person name="Wu Y.-H."/>
            <person name="Guo L.-L."/>
            <person name="Xu X.-W."/>
        </authorList>
    </citation>
    <scope>NUCLEOTIDE SEQUENCE [LARGE SCALE GENOMIC DNA]</scope>
    <source>
        <strain evidence="1 3">NH166</strain>
    </source>
</reference>
<sequence>MATDQAVSDELKSVILQLMQADCLRDFNLGGGTNLAIRHNHRVSTDIDLFSQGVVGVERLREISSYFRSNFKDDLLGLMEENFGDDQMAFLRVNVQRNGVPIKIDIIQNVPLFHPVDIVNNIRLIHELDIGALKLVSATNRGTQKDFGDLLLLCGLYSLEKLHSELMKRENTFIGKKFGTIFNVEGLPSGLASDLSALGNFNRATDRKRESNRLILTENSMIPGSWPELGQRWAAMVEAYAKSKGLRFSPPSRKRKWKNKGIGL</sequence>
<protein>
    <submittedName>
        <fullName evidence="2">Nucleotidyl transferase AbiEii/AbiGii toxin family protein</fullName>
    </submittedName>
</protein>
<organism evidence="1 3">
    <name type="scientific">Flagellimonas aequoris</name>
    <dbReference type="NCBI Taxonomy" id="2306997"/>
    <lineage>
        <taxon>Bacteria</taxon>
        <taxon>Pseudomonadati</taxon>
        <taxon>Bacteroidota</taxon>
        <taxon>Flavobacteriia</taxon>
        <taxon>Flavobacteriales</taxon>
        <taxon>Flavobacteriaceae</taxon>
        <taxon>Flagellimonas</taxon>
    </lineage>
</organism>
<proteinExistence type="predicted"/>
<dbReference type="AlphaFoldDB" id="A0A418N6Z2"/>
<accession>A0A418N6Z2</accession>
<comment type="caution">
    <text evidence="1">The sequence shown here is derived from an EMBL/GenBank/DDBJ whole genome shotgun (WGS) entry which is preliminary data.</text>
</comment>
<evidence type="ECO:0000313" key="1">
    <source>
        <dbReference type="EMBL" id="RIV70163.1"/>
    </source>
</evidence>
<dbReference type="GO" id="GO:0016740">
    <property type="term" value="F:transferase activity"/>
    <property type="evidence" value="ECO:0007669"/>
    <property type="project" value="UniProtKB-KW"/>
</dbReference>
<name>A0A418N6Z2_9FLAO</name>
<reference evidence="2 4" key="2">
    <citation type="submission" date="2019-07" db="EMBL/GenBank/DDBJ databases">
        <title>Draft genome of two Muricauda strains isolated from deep sea.</title>
        <authorList>
            <person name="Sun C."/>
        </authorList>
    </citation>
    <scope>NUCLEOTIDE SEQUENCE [LARGE SCALE GENOMIC DNA]</scope>
    <source>
        <strain evidence="2 4">NH166</strain>
    </source>
</reference>